<dbReference type="EMBL" id="ASPP01017833">
    <property type="protein sequence ID" value="ETO16786.1"/>
    <property type="molecule type" value="Genomic_DNA"/>
</dbReference>
<gene>
    <name evidence="2" type="ORF">RFI_20554</name>
</gene>
<dbReference type="AlphaFoldDB" id="X6MT01"/>
<accession>X6MT01</accession>
<dbReference type="SUPFAM" id="SSF54791">
    <property type="entry name" value="Eukaryotic type KH-domain (KH-domain type I)"/>
    <property type="match status" value="1"/>
</dbReference>
<sequence>MRKLVFSILKQRDDDNTYCRILTQLVNQSPLSLTTLWPSPLPQKQKLLIKFAILCKKTSSPCVSLPNNLLPLTQSENFSPTNASNNDNKNKNKKNNHDNNKDDQVFAFGTVKQLSKFTTLWTELENIEKKYQSILFIPSKNSQSLFVFVDGRESDQTDGNDNETIHNRIKDDIQELIRKHVMCWKYPYPSIWLQYFKKCYLSSNTFLGDPNLVRYFIHHESCMLYGYWSHPIDETNKELLSALMKKNISDLMSNISVFNFNESSYLRLLIGWEGKHLKQIEQLYLCKLFIQRNFENSLVCVVGKNQKKREEVIDHVLRSILQNTKVISYEQSPFIDRWIALACSFILKSKRNGVQLFWNKKQQKLYLYAHQLEYLYWMKIQLKIYLFNNNKKFTKANKDICFLVFGFLFFLKLINSLCRVERYNCTIQINEDIHFVQYAERLIVELFTNKKINTVIRLILKKTEVQR</sequence>
<name>X6MT01_RETFI</name>
<dbReference type="InterPro" id="IPR036612">
    <property type="entry name" value="KH_dom_type_1_sf"/>
</dbReference>
<organism evidence="2 3">
    <name type="scientific">Reticulomyxa filosa</name>
    <dbReference type="NCBI Taxonomy" id="46433"/>
    <lineage>
        <taxon>Eukaryota</taxon>
        <taxon>Sar</taxon>
        <taxon>Rhizaria</taxon>
        <taxon>Retaria</taxon>
        <taxon>Foraminifera</taxon>
        <taxon>Monothalamids</taxon>
        <taxon>Reticulomyxidae</taxon>
        <taxon>Reticulomyxa</taxon>
    </lineage>
</organism>
<reference evidence="2 3" key="1">
    <citation type="journal article" date="2013" name="Curr. Biol.">
        <title>The Genome of the Foraminiferan Reticulomyxa filosa.</title>
        <authorList>
            <person name="Glockner G."/>
            <person name="Hulsmann N."/>
            <person name="Schleicher M."/>
            <person name="Noegel A.A."/>
            <person name="Eichinger L."/>
            <person name="Gallinger C."/>
            <person name="Pawlowski J."/>
            <person name="Sierra R."/>
            <person name="Euteneuer U."/>
            <person name="Pillet L."/>
            <person name="Moustafa A."/>
            <person name="Platzer M."/>
            <person name="Groth M."/>
            <person name="Szafranski K."/>
            <person name="Schliwa M."/>
        </authorList>
    </citation>
    <scope>NUCLEOTIDE SEQUENCE [LARGE SCALE GENOMIC DNA]</scope>
</reference>
<feature type="region of interest" description="Disordered" evidence="1">
    <location>
        <begin position="76"/>
        <end position="102"/>
    </location>
</feature>
<comment type="caution">
    <text evidence="2">The sequence shown here is derived from an EMBL/GenBank/DDBJ whole genome shotgun (WGS) entry which is preliminary data.</text>
</comment>
<evidence type="ECO:0000313" key="2">
    <source>
        <dbReference type="EMBL" id="ETO16786.1"/>
    </source>
</evidence>
<proteinExistence type="predicted"/>
<dbReference type="GO" id="GO:0003723">
    <property type="term" value="F:RNA binding"/>
    <property type="evidence" value="ECO:0007669"/>
    <property type="project" value="InterPro"/>
</dbReference>
<evidence type="ECO:0000256" key="1">
    <source>
        <dbReference type="SAM" id="MobiDB-lite"/>
    </source>
</evidence>
<evidence type="ECO:0000313" key="3">
    <source>
        <dbReference type="Proteomes" id="UP000023152"/>
    </source>
</evidence>
<dbReference type="Proteomes" id="UP000023152">
    <property type="component" value="Unassembled WGS sequence"/>
</dbReference>
<keyword evidence="3" id="KW-1185">Reference proteome</keyword>
<protein>
    <submittedName>
        <fullName evidence="2">Uncharacterized protein</fullName>
    </submittedName>
</protein>